<reference evidence="1 2" key="1">
    <citation type="journal article" date="2019" name="Int. J. Syst. Evol. Microbiol.">
        <title>The Global Catalogue of Microorganisms (GCM) 10K type strain sequencing project: providing services to taxonomists for standard genome sequencing and annotation.</title>
        <authorList>
            <consortium name="The Broad Institute Genomics Platform"/>
            <consortium name="The Broad Institute Genome Sequencing Center for Infectious Disease"/>
            <person name="Wu L."/>
            <person name="Ma J."/>
        </authorList>
    </citation>
    <scope>NUCLEOTIDE SEQUENCE [LARGE SCALE GENOMIC DNA]</scope>
    <source>
        <strain evidence="1 2">JCM 3367</strain>
    </source>
</reference>
<dbReference type="Proteomes" id="UP001499978">
    <property type="component" value="Unassembled WGS sequence"/>
</dbReference>
<keyword evidence="2" id="KW-1185">Reference proteome</keyword>
<proteinExistence type="predicted"/>
<dbReference type="RefSeq" id="WP_344171595.1">
    <property type="nucleotide sequence ID" value="NZ_BAAARY010000007.1"/>
</dbReference>
<gene>
    <name evidence="1" type="ORF">GCM10010201_20350</name>
</gene>
<sequence length="106" mass="12129">MFPPQAIAWSAARAFVTATETGAHLLWMSDQIRQLLGPDYQRALAQTRHRVVNPRSYDARLTEADSWRIRIERALERRPHIHPALRELVAEADSRLSSACPGWLQT</sequence>
<name>A0ABN3NH83_9ACTN</name>
<organism evidence="1 2">
    <name type="scientific">Pilimelia columellifera subsp. columellifera</name>
    <dbReference type="NCBI Taxonomy" id="706583"/>
    <lineage>
        <taxon>Bacteria</taxon>
        <taxon>Bacillati</taxon>
        <taxon>Actinomycetota</taxon>
        <taxon>Actinomycetes</taxon>
        <taxon>Micromonosporales</taxon>
        <taxon>Micromonosporaceae</taxon>
        <taxon>Pilimelia</taxon>
    </lineage>
</organism>
<protein>
    <submittedName>
        <fullName evidence="1">Uncharacterized protein</fullName>
    </submittedName>
</protein>
<accession>A0ABN3NH83</accession>
<dbReference type="EMBL" id="BAAARY010000007">
    <property type="protein sequence ID" value="GAA2522280.1"/>
    <property type="molecule type" value="Genomic_DNA"/>
</dbReference>
<comment type="caution">
    <text evidence="1">The sequence shown here is derived from an EMBL/GenBank/DDBJ whole genome shotgun (WGS) entry which is preliminary data.</text>
</comment>
<evidence type="ECO:0000313" key="1">
    <source>
        <dbReference type="EMBL" id="GAA2522280.1"/>
    </source>
</evidence>
<evidence type="ECO:0000313" key="2">
    <source>
        <dbReference type="Proteomes" id="UP001499978"/>
    </source>
</evidence>